<protein>
    <submittedName>
        <fullName evidence="1">Conjugal transfer protein, TraL family</fullName>
    </submittedName>
</protein>
<dbReference type="Proteomes" id="UP000239731">
    <property type="component" value="Unassembled WGS sequence"/>
</dbReference>
<gene>
    <name evidence="1" type="ORF">C7A10_28740</name>
</gene>
<dbReference type="EMBL" id="PVUH01000030">
    <property type="protein sequence ID" value="PRW84425.1"/>
    <property type="molecule type" value="Genomic_DNA"/>
</dbReference>
<evidence type="ECO:0000313" key="2">
    <source>
        <dbReference type="Proteomes" id="UP000239731"/>
    </source>
</evidence>
<dbReference type="AlphaFoldDB" id="A0A2T0HMU6"/>
<comment type="caution">
    <text evidence="1">The sequence shown here is derived from an EMBL/GenBank/DDBJ whole genome shotgun (WGS) entry which is preliminary data.</text>
</comment>
<name>A0A2T0HMU6_PSEFL</name>
<reference evidence="1 2" key="1">
    <citation type="submission" date="2018-03" db="EMBL/GenBank/DDBJ databases">
        <title>Blue discolouration in mozzarella cheese caused by Pseudomonas fluorescens.</title>
        <authorList>
            <person name="Chiesa F."/>
            <person name="Dalmasso A."/>
            <person name="Lomonaco S."/>
        </authorList>
    </citation>
    <scope>NUCLEOTIDE SEQUENCE [LARGE SCALE GENOMIC DNA]</scope>
    <source>
        <strain evidence="1 2">11293</strain>
    </source>
</reference>
<evidence type="ECO:0000313" key="1">
    <source>
        <dbReference type="EMBL" id="PRW84425.1"/>
    </source>
</evidence>
<organism evidence="1 2">
    <name type="scientific">Pseudomonas fluorescens</name>
    <dbReference type="NCBI Taxonomy" id="294"/>
    <lineage>
        <taxon>Bacteria</taxon>
        <taxon>Pseudomonadati</taxon>
        <taxon>Pseudomonadota</taxon>
        <taxon>Gammaproteobacteria</taxon>
        <taxon>Pseudomonadales</taxon>
        <taxon>Pseudomonadaceae</taxon>
        <taxon>Pseudomonas</taxon>
    </lineage>
</organism>
<accession>A0A2T0HMU6</accession>
<dbReference type="SUPFAM" id="SSF52540">
    <property type="entry name" value="P-loop containing nucleoside triphosphate hydrolases"/>
    <property type="match status" value="1"/>
</dbReference>
<sequence>MSKVRTPEFALTILNFLLNTTHWTLQGKGGVGKSFISAVLGQYALERGLIPICGDTDPVNSTFHRISALNVQLVPITEGGTVIQRLFDPLFEAILSTEQMSIVDNGASTFLPIAKFISSNYILEAMQEYGKQVYIHSVVTGGQAKDDTVTGLLSLIELVKKSKTNTKIVVWENEFWGIPEFEGKSLSQMPWIKDNSDVIQGIVKIEDRNSDAYSTDIRLLTENHLTCREFKESDKFGFIAKSRVNRVFESLYAELDRVFGYMPGV</sequence>
<proteinExistence type="predicted"/>
<dbReference type="InterPro" id="IPR027417">
    <property type="entry name" value="P-loop_NTPase"/>
</dbReference>
<dbReference type="RefSeq" id="WP_106118589.1">
    <property type="nucleotide sequence ID" value="NZ_PVUH01000030.1"/>
</dbReference>